<dbReference type="InterPro" id="IPR011992">
    <property type="entry name" value="EF-hand-dom_pair"/>
</dbReference>
<dbReference type="PROSITE" id="PS00018">
    <property type="entry name" value="EF_HAND_1"/>
    <property type="match status" value="2"/>
</dbReference>
<dbReference type="InterPro" id="IPR018247">
    <property type="entry name" value="EF_Hand_1_Ca_BS"/>
</dbReference>
<evidence type="ECO:0000259" key="4">
    <source>
        <dbReference type="PROSITE" id="PS50222"/>
    </source>
</evidence>
<dbReference type="SUPFAM" id="SSF47473">
    <property type="entry name" value="EF-hand"/>
    <property type="match status" value="1"/>
</dbReference>
<evidence type="ECO:0000256" key="2">
    <source>
        <dbReference type="ARBA" id="ARBA00022837"/>
    </source>
</evidence>
<dbReference type="AlphaFoldDB" id="A0A0H2SU96"/>
<keyword evidence="1" id="KW-0677">Repeat</keyword>
<dbReference type="FunCoup" id="A0A0H2SU96">
    <property type="interactions" value="32"/>
</dbReference>
<accession>A0A0H2SU96</accession>
<name>A0A0H2SU96_9AGAM</name>
<dbReference type="STRING" id="27342.A0A0H2SU96"/>
<keyword evidence="6" id="KW-1185">Reference proteome</keyword>
<feature type="region of interest" description="Disordered" evidence="3">
    <location>
        <begin position="1"/>
        <end position="42"/>
    </location>
</feature>
<dbReference type="CDD" id="cd00051">
    <property type="entry name" value="EFh"/>
    <property type="match status" value="1"/>
</dbReference>
<evidence type="ECO:0000256" key="1">
    <source>
        <dbReference type="ARBA" id="ARBA00022737"/>
    </source>
</evidence>
<evidence type="ECO:0000256" key="3">
    <source>
        <dbReference type="SAM" id="MobiDB-lite"/>
    </source>
</evidence>
<dbReference type="Pfam" id="PF13405">
    <property type="entry name" value="EF-hand_6"/>
    <property type="match status" value="1"/>
</dbReference>
<dbReference type="InterPro" id="IPR050403">
    <property type="entry name" value="Myosin_RLC"/>
</dbReference>
<dbReference type="PANTHER" id="PTHR23049">
    <property type="entry name" value="MYOSIN REGULATORY LIGHT CHAIN 2"/>
    <property type="match status" value="1"/>
</dbReference>
<keyword evidence="2" id="KW-0106">Calcium</keyword>
<sequence length="216" mass="23910">MSRYPSSLGAGDASPGSLSPFSGTKAQRSRARREPSGAFQLFQAPQIQQFKEAFSLIDQDGDGIVSEKDLKAVFANLGMTPSSKMLDSLLNARPGQGAYAHSRSPSARDSGDDDSDRGVNFPMFLTMMGERLFEFDQETELIEAFACFDENDSGLVNIDEMRKWLSEVGDRMSEEEIERLVKGPFSDRQGNFKYREWAKVVRVNDDSDEEPGPAAS</sequence>
<dbReference type="Proteomes" id="UP000053477">
    <property type="component" value="Unassembled WGS sequence"/>
</dbReference>
<dbReference type="EMBL" id="KQ085882">
    <property type="protein sequence ID" value="KLO20701.1"/>
    <property type="molecule type" value="Genomic_DNA"/>
</dbReference>
<dbReference type="InterPro" id="IPR002048">
    <property type="entry name" value="EF_hand_dom"/>
</dbReference>
<dbReference type="FunFam" id="1.10.238.10:FF:000001">
    <property type="entry name" value="Calmodulin 1"/>
    <property type="match status" value="1"/>
</dbReference>
<dbReference type="PROSITE" id="PS50222">
    <property type="entry name" value="EF_HAND_2"/>
    <property type="match status" value="2"/>
</dbReference>
<feature type="region of interest" description="Disordered" evidence="3">
    <location>
        <begin position="95"/>
        <end position="116"/>
    </location>
</feature>
<reference evidence="5 6" key="1">
    <citation type="submission" date="2015-04" db="EMBL/GenBank/DDBJ databases">
        <title>Complete genome sequence of Schizopora paradoxa KUC8140, a cosmopolitan wood degrader in East Asia.</title>
        <authorList>
            <consortium name="DOE Joint Genome Institute"/>
            <person name="Min B."/>
            <person name="Park H."/>
            <person name="Jang Y."/>
            <person name="Kim J.-J."/>
            <person name="Kim K.H."/>
            <person name="Pangilinan J."/>
            <person name="Lipzen A."/>
            <person name="Riley R."/>
            <person name="Grigoriev I.V."/>
            <person name="Spatafora J.W."/>
            <person name="Choi I.-G."/>
        </authorList>
    </citation>
    <scope>NUCLEOTIDE SEQUENCE [LARGE SCALE GENOMIC DNA]</scope>
    <source>
        <strain evidence="5 6">KUC8140</strain>
    </source>
</reference>
<feature type="compositionally biased region" description="Polar residues" evidence="3">
    <location>
        <begin position="16"/>
        <end position="26"/>
    </location>
</feature>
<organism evidence="5 6">
    <name type="scientific">Schizopora paradoxa</name>
    <dbReference type="NCBI Taxonomy" id="27342"/>
    <lineage>
        <taxon>Eukaryota</taxon>
        <taxon>Fungi</taxon>
        <taxon>Dikarya</taxon>
        <taxon>Basidiomycota</taxon>
        <taxon>Agaricomycotina</taxon>
        <taxon>Agaricomycetes</taxon>
        <taxon>Hymenochaetales</taxon>
        <taxon>Schizoporaceae</taxon>
        <taxon>Schizopora</taxon>
    </lineage>
</organism>
<dbReference type="OrthoDB" id="429467at2759"/>
<dbReference type="SMART" id="SM00054">
    <property type="entry name" value="EFh"/>
    <property type="match status" value="2"/>
</dbReference>
<protein>
    <submittedName>
        <fullName evidence="5">EF-hand</fullName>
    </submittedName>
</protein>
<gene>
    <name evidence="5" type="ORF">SCHPADRAFT_992023</name>
</gene>
<dbReference type="InParanoid" id="A0A0H2SU96"/>
<evidence type="ECO:0000313" key="5">
    <source>
        <dbReference type="EMBL" id="KLO20701.1"/>
    </source>
</evidence>
<proteinExistence type="predicted"/>
<dbReference type="Gene3D" id="1.10.238.10">
    <property type="entry name" value="EF-hand"/>
    <property type="match status" value="2"/>
</dbReference>
<feature type="domain" description="EF-hand" evidence="4">
    <location>
        <begin position="136"/>
        <end position="171"/>
    </location>
</feature>
<evidence type="ECO:0000313" key="6">
    <source>
        <dbReference type="Proteomes" id="UP000053477"/>
    </source>
</evidence>
<dbReference type="GO" id="GO:0005509">
    <property type="term" value="F:calcium ion binding"/>
    <property type="evidence" value="ECO:0007669"/>
    <property type="project" value="InterPro"/>
</dbReference>
<dbReference type="Pfam" id="PF13202">
    <property type="entry name" value="EF-hand_5"/>
    <property type="match status" value="1"/>
</dbReference>
<feature type="domain" description="EF-hand" evidence="4">
    <location>
        <begin position="45"/>
        <end position="80"/>
    </location>
</feature>